<dbReference type="SUPFAM" id="SSF53335">
    <property type="entry name" value="S-adenosyl-L-methionine-dependent methyltransferases"/>
    <property type="match status" value="1"/>
</dbReference>
<dbReference type="InterPro" id="IPR012920">
    <property type="entry name" value="rRNA_MeTfrase_SPB1-like_C"/>
</dbReference>
<keyword evidence="5" id="KW-0949">S-adenosyl-L-methionine</keyword>
<evidence type="ECO:0000256" key="5">
    <source>
        <dbReference type="ARBA" id="ARBA00022691"/>
    </source>
</evidence>
<feature type="compositionally biased region" description="Low complexity" evidence="7">
    <location>
        <begin position="560"/>
        <end position="571"/>
    </location>
</feature>
<evidence type="ECO:0000256" key="4">
    <source>
        <dbReference type="ARBA" id="ARBA00022679"/>
    </source>
</evidence>
<keyword evidence="3 11" id="KW-0489">Methyltransferase</keyword>
<feature type="compositionally biased region" description="Basic and acidic residues" evidence="7">
    <location>
        <begin position="535"/>
        <end position="550"/>
    </location>
</feature>
<dbReference type="PANTHER" id="PTHR10920:SF13">
    <property type="entry name" value="PRE-RRNA 2'-O-RIBOSE RNA METHYLTRANSFERASE FTSJ3"/>
    <property type="match status" value="1"/>
</dbReference>
<dbReference type="Gene3D" id="3.40.50.150">
    <property type="entry name" value="Vaccinia Virus protein VP39"/>
    <property type="match status" value="1"/>
</dbReference>
<feature type="domain" description="Ribosomal RNA methyltransferase SPB1-like C-terminal" evidence="9">
    <location>
        <begin position="556"/>
        <end position="729"/>
    </location>
</feature>
<feature type="compositionally biased region" description="Basic and acidic residues" evidence="7">
    <location>
        <begin position="708"/>
        <end position="721"/>
    </location>
</feature>
<feature type="region of interest" description="Disordered" evidence="7">
    <location>
        <begin position="363"/>
        <end position="423"/>
    </location>
</feature>
<accession>A0A8J6AUG1</accession>
<keyword evidence="1" id="KW-0690">Ribosome biogenesis</keyword>
<dbReference type="GO" id="GO:0030687">
    <property type="term" value="C:preribosome, large subunit precursor"/>
    <property type="evidence" value="ECO:0007669"/>
    <property type="project" value="TreeGrafter"/>
</dbReference>
<dbReference type="Proteomes" id="UP000717585">
    <property type="component" value="Unassembled WGS sequence"/>
</dbReference>
<evidence type="ECO:0000259" key="9">
    <source>
        <dbReference type="Pfam" id="PF07780"/>
    </source>
</evidence>
<feature type="region of interest" description="Disordered" evidence="7">
    <location>
        <begin position="708"/>
        <end position="784"/>
    </location>
</feature>
<proteinExistence type="inferred from homology"/>
<dbReference type="GO" id="GO:0016435">
    <property type="term" value="F:rRNA (guanine) methyltransferase activity"/>
    <property type="evidence" value="ECO:0007669"/>
    <property type="project" value="TreeGrafter"/>
</dbReference>
<dbReference type="Pfam" id="PF11861">
    <property type="entry name" value="DUF3381"/>
    <property type="match status" value="1"/>
</dbReference>
<feature type="compositionally biased region" description="Basic and acidic residues" evidence="7">
    <location>
        <begin position="470"/>
        <end position="497"/>
    </location>
</feature>
<protein>
    <submittedName>
        <fullName evidence="11">Ribosomal RNA large subunit methyltransferase E</fullName>
    </submittedName>
</protein>
<dbReference type="HAMAP" id="MF_01547">
    <property type="entry name" value="RNA_methyltr_E"/>
    <property type="match status" value="1"/>
</dbReference>
<evidence type="ECO:0000313" key="11">
    <source>
        <dbReference type="EMBL" id="KAG9391860.1"/>
    </source>
</evidence>
<dbReference type="GO" id="GO:0008650">
    <property type="term" value="F:rRNA (uridine-2'-O-)-methyltransferase activity"/>
    <property type="evidence" value="ECO:0007669"/>
    <property type="project" value="TreeGrafter"/>
</dbReference>
<dbReference type="GO" id="GO:0005730">
    <property type="term" value="C:nucleolus"/>
    <property type="evidence" value="ECO:0007669"/>
    <property type="project" value="TreeGrafter"/>
</dbReference>
<dbReference type="AlphaFoldDB" id="A0A8J6AUG1"/>
<dbReference type="InterPro" id="IPR029063">
    <property type="entry name" value="SAM-dependent_MTases_sf"/>
</dbReference>
<evidence type="ECO:0000256" key="3">
    <source>
        <dbReference type="ARBA" id="ARBA00022603"/>
    </source>
</evidence>
<evidence type="ECO:0000259" key="8">
    <source>
        <dbReference type="Pfam" id="PF01728"/>
    </source>
</evidence>
<feature type="compositionally biased region" description="Basic residues" evidence="7">
    <location>
        <begin position="761"/>
        <end position="784"/>
    </location>
</feature>
<reference evidence="11" key="1">
    <citation type="submission" date="2021-05" db="EMBL/GenBank/DDBJ databases">
        <title>A free-living protist that lacks canonical eukaryotic 1 DNA replication and segregation systems.</title>
        <authorList>
            <person name="Salas-Leiva D.E."/>
            <person name="Tromer E.C."/>
            <person name="Curtis B.A."/>
            <person name="Jerlstrom-Hultqvist J."/>
            <person name="Kolisko M."/>
            <person name="Yi Z."/>
            <person name="Salas-Leiva J.S."/>
            <person name="Gallot-Lavallee L."/>
            <person name="Kops G.J.P.L."/>
            <person name="Archibald J.M."/>
            <person name="Simpson A.G.B."/>
            <person name="Roger A.J."/>
        </authorList>
    </citation>
    <scope>NUCLEOTIDE SEQUENCE</scope>
    <source>
        <strain evidence="11">BICM</strain>
    </source>
</reference>
<feature type="compositionally biased region" description="Acidic residues" evidence="7">
    <location>
        <begin position="572"/>
        <end position="585"/>
    </location>
</feature>
<keyword evidence="2" id="KW-0698">rRNA processing</keyword>
<dbReference type="GO" id="GO:0000463">
    <property type="term" value="P:maturation of LSU-rRNA from tricistronic rRNA transcript (SSU-rRNA, 5.8S rRNA, LSU-rRNA)"/>
    <property type="evidence" value="ECO:0007669"/>
    <property type="project" value="TreeGrafter"/>
</dbReference>
<feature type="domain" description="Ribosomal RNA methyltransferase FtsJ" evidence="8">
    <location>
        <begin position="30"/>
        <end position="218"/>
    </location>
</feature>
<organism evidence="11 12">
    <name type="scientific">Carpediemonas membranifera</name>
    <dbReference type="NCBI Taxonomy" id="201153"/>
    <lineage>
        <taxon>Eukaryota</taxon>
        <taxon>Metamonada</taxon>
        <taxon>Carpediemonas-like organisms</taxon>
        <taxon>Carpediemonas</taxon>
    </lineage>
</organism>
<evidence type="ECO:0000256" key="7">
    <source>
        <dbReference type="SAM" id="MobiDB-lite"/>
    </source>
</evidence>
<comment type="caution">
    <text evidence="11">The sequence shown here is derived from an EMBL/GenBank/DDBJ whole genome shotgun (WGS) entry which is preliminary data.</text>
</comment>
<dbReference type="EMBL" id="JAHDYR010000048">
    <property type="protein sequence ID" value="KAG9391860.1"/>
    <property type="molecule type" value="Genomic_DNA"/>
</dbReference>
<gene>
    <name evidence="11" type="ORF">J8273_6873</name>
</gene>
<dbReference type="CDD" id="cd02440">
    <property type="entry name" value="AdoMet_MTases"/>
    <property type="match status" value="1"/>
</dbReference>
<feature type="compositionally biased region" description="Acidic residues" evidence="7">
    <location>
        <begin position="519"/>
        <end position="534"/>
    </location>
</feature>
<feature type="domain" description="DUF3381" evidence="10">
    <location>
        <begin position="254"/>
        <end position="427"/>
    </location>
</feature>
<evidence type="ECO:0000259" key="10">
    <source>
        <dbReference type="Pfam" id="PF11861"/>
    </source>
</evidence>
<keyword evidence="4" id="KW-0808">Transferase</keyword>
<feature type="region of interest" description="Disordered" evidence="7">
    <location>
        <begin position="460"/>
        <end position="590"/>
    </location>
</feature>
<evidence type="ECO:0000256" key="6">
    <source>
        <dbReference type="ARBA" id="ARBA00023242"/>
    </source>
</evidence>
<dbReference type="InterPro" id="IPR050082">
    <property type="entry name" value="RNA_methyltr_RlmE"/>
</dbReference>
<name>A0A8J6AUG1_9EUKA</name>
<dbReference type="Pfam" id="PF07780">
    <property type="entry name" value="Spb1_C"/>
    <property type="match status" value="1"/>
</dbReference>
<feature type="compositionally biased region" description="Basic residues" evidence="7">
    <location>
        <begin position="722"/>
        <end position="733"/>
    </location>
</feature>
<dbReference type="GO" id="GO:0000466">
    <property type="term" value="P:maturation of 5.8S rRNA from tricistronic rRNA transcript (SSU-rRNA, 5.8S rRNA, LSU-rRNA)"/>
    <property type="evidence" value="ECO:0007669"/>
    <property type="project" value="TreeGrafter"/>
</dbReference>
<dbReference type="InterPro" id="IPR024576">
    <property type="entry name" value="rRNA_MeTfrase_Spb1_DUF3381"/>
</dbReference>
<feature type="compositionally biased region" description="Acidic residues" evidence="7">
    <location>
        <begin position="394"/>
        <end position="404"/>
    </location>
</feature>
<dbReference type="InterPro" id="IPR015507">
    <property type="entry name" value="rRNA-MeTfrase_E"/>
</dbReference>
<evidence type="ECO:0000256" key="2">
    <source>
        <dbReference type="ARBA" id="ARBA00022552"/>
    </source>
</evidence>
<dbReference type="PANTHER" id="PTHR10920">
    <property type="entry name" value="RIBOSOMAL RNA METHYLTRANSFERASE"/>
    <property type="match status" value="1"/>
</dbReference>
<evidence type="ECO:0000256" key="1">
    <source>
        <dbReference type="ARBA" id="ARBA00022517"/>
    </source>
</evidence>
<dbReference type="InterPro" id="IPR002877">
    <property type="entry name" value="RNA_MeTrfase_FtsJ_dom"/>
</dbReference>
<dbReference type="Pfam" id="PF01728">
    <property type="entry name" value="FtsJ"/>
    <property type="match status" value="1"/>
</dbReference>
<feature type="compositionally biased region" description="Basic residues" evidence="7">
    <location>
        <begin position="408"/>
        <end position="423"/>
    </location>
</feature>
<feature type="compositionally biased region" description="Polar residues" evidence="7">
    <location>
        <begin position="508"/>
        <end position="518"/>
    </location>
</feature>
<sequence length="784" mass="88623">MGAGDKDRHQKTGKGRLDHFYYLAKQRGLRSRAAFKIEQLGKDFNLFEDCNVILDLCAAPGGWTQIAAKEMPKGGLVVAVDLDPIPTIDPSTVNATIKTYVTDITTEHCRSTVRKAVKEHFPATSNPVVDVVLHDGAPNMGADWNLDAFQQNMLVVHAMRLAADMLKVGGTFVTKVFRSRHYNNLLALMNELFEDVQARTPKATRETSAETFIVCRRFNMKRYAKIDKEFFNFDNIFVDQDANEPVRLKDIVSSKPNQDGYSYVRGGVLLEKKIGLTEYLSTDLPADLLNDANIIEIDPETDAKALEVLSELKIWPRGMKSITDLQDVAADLKVQSKDTIKSLLNWQRKIRFRFLSAMAPLLESGSEEEGEGSESASGSENEDDALDSGSSSESESDTDEELDDEIRRQKRREKAKLRRSARRKKARLSRMVMGNVDPLIALETAEGEARTLFTQKILTGEVEIDDEEPEPTKIEVRDNSESDASDAEKDEFADKMKSTLVNRPKVSLPTSNWWQNEIFSEDEDESSASEASDAELDKEMPKRQAKKTVEEWSSDDESNSDTYNSSNQSGSDNDDEELDSDDGWTTDDSARMAQKLAIGAKMMRKKQREEMEDAAYNRYNFDDEGVDMPEWFAKEDAFYNRPMMPVTKEEVEAFRARRKQITERPTKKLLEFKARQMQRKKREEAKILAKAAHLADQDIPATEKLREAEKLGRQRSKLDKKIRQKPKAKRLDKRMKADGAGHALAGGSGKKALRKNGVLSMKRKQGKAAGKTKPRTRKGRFGRR</sequence>
<keyword evidence="12" id="KW-1185">Reference proteome</keyword>
<dbReference type="OrthoDB" id="1287559at2759"/>
<evidence type="ECO:0000313" key="12">
    <source>
        <dbReference type="Proteomes" id="UP000717585"/>
    </source>
</evidence>
<keyword evidence="6" id="KW-0539">Nucleus</keyword>